<evidence type="ECO:0000313" key="2">
    <source>
        <dbReference type="Proteomes" id="UP000315636"/>
    </source>
</evidence>
<sequence length="103" mass="12345">MKFSDLFEQYKKDHQHPLNQLTHAIGIPMIVVSLPLFFFNWAPALILFILGWVLQLIGHMFEGKKPSFFRNPIFLIVGPWWWLRKRLGKSEDHREDHHEDTNH</sequence>
<dbReference type="OrthoDB" id="5515308at2"/>
<protein>
    <submittedName>
        <fullName evidence="1">Uncharacterized membrane protein YGL010W</fullName>
    </submittedName>
</protein>
<proteinExistence type="predicted"/>
<reference evidence="1 2" key="1">
    <citation type="submission" date="2017-05" db="EMBL/GenBank/DDBJ databases">
        <authorList>
            <person name="Varghese N."/>
            <person name="Submissions S."/>
        </authorList>
    </citation>
    <scope>NUCLEOTIDE SEQUENCE [LARGE SCALE GENOMIC DNA]</scope>
    <source>
        <strain evidence="1 2">DSM 45474</strain>
    </source>
</reference>
<keyword evidence="2" id="KW-1185">Reference proteome</keyword>
<dbReference type="GO" id="GO:0016020">
    <property type="term" value="C:membrane"/>
    <property type="evidence" value="ECO:0007669"/>
    <property type="project" value="GOC"/>
</dbReference>
<dbReference type="InterPro" id="IPR009305">
    <property type="entry name" value="Mpo1-like"/>
</dbReference>
<dbReference type="RefSeq" id="WP_142504262.1">
    <property type="nucleotide sequence ID" value="NZ_FXTI01000001.1"/>
</dbReference>
<evidence type="ECO:0000313" key="1">
    <source>
        <dbReference type="EMBL" id="SMO43382.1"/>
    </source>
</evidence>
<dbReference type="AlphaFoldDB" id="A0A521B8D4"/>
<dbReference type="PANTHER" id="PTHR28026:SF9">
    <property type="entry name" value="2-HYDROXY-PALMITIC ACID DIOXYGENASE MPO1"/>
    <property type="match status" value="1"/>
</dbReference>
<dbReference type="GO" id="GO:0046521">
    <property type="term" value="P:sphingoid catabolic process"/>
    <property type="evidence" value="ECO:0007669"/>
    <property type="project" value="TreeGrafter"/>
</dbReference>
<organism evidence="1 2">
    <name type="scientific">Melghirimyces algeriensis</name>
    <dbReference type="NCBI Taxonomy" id="910412"/>
    <lineage>
        <taxon>Bacteria</taxon>
        <taxon>Bacillati</taxon>
        <taxon>Bacillota</taxon>
        <taxon>Bacilli</taxon>
        <taxon>Bacillales</taxon>
        <taxon>Thermoactinomycetaceae</taxon>
        <taxon>Melghirimyces</taxon>
    </lineage>
</organism>
<dbReference type="PANTHER" id="PTHR28026">
    <property type="entry name" value="DUF962 DOMAIN PROTEIN (AFU_ORTHOLOGUE AFUA_8G05310)"/>
    <property type="match status" value="1"/>
</dbReference>
<dbReference type="Pfam" id="PF06127">
    <property type="entry name" value="Mpo1-like"/>
    <property type="match status" value="1"/>
</dbReference>
<dbReference type="EMBL" id="FXTI01000001">
    <property type="protein sequence ID" value="SMO43382.1"/>
    <property type="molecule type" value="Genomic_DNA"/>
</dbReference>
<name>A0A521B8D4_9BACL</name>
<dbReference type="Proteomes" id="UP000315636">
    <property type="component" value="Unassembled WGS sequence"/>
</dbReference>
<accession>A0A521B8D4</accession>
<gene>
    <name evidence="1" type="ORF">SAMN06264849_101610</name>
</gene>